<dbReference type="GO" id="GO:0000166">
    <property type="term" value="F:nucleotide binding"/>
    <property type="evidence" value="ECO:0007669"/>
    <property type="project" value="InterPro"/>
</dbReference>
<dbReference type="PANTHER" id="PTHR22604">
    <property type="entry name" value="OXIDOREDUCTASES"/>
    <property type="match status" value="1"/>
</dbReference>
<feature type="domain" description="Gfo/Idh/MocA-like oxidoreductase N-terminal" evidence="4">
    <location>
        <begin position="13"/>
        <end position="123"/>
    </location>
</feature>
<dbReference type="Pfam" id="PF01408">
    <property type="entry name" value="GFO_IDH_MocA"/>
    <property type="match status" value="1"/>
</dbReference>
<dbReference type="AlphaFoldDB" id="A0A7V7TWC6"/>
<comment type="caution">
    <text evidence="6">The sequence shown here is derived from an EMBL/GenBank/DDBJ whole genome shotgun (WGS) entry which is preliminary data.</text>
</comment>
<dbReference type="InterPro" id="IPR055170">
    <property type="entry name" value="GFO_IDH_MocA-like_dom"/>
</dbReference>
<evidence type="ECO:0000259" key="5">
    <source>
        <dbReference type="Pfam" id="PF22725"/>
    </source>
</evidence>
<evidence type="ECO:0000259" key="3">
    <source>
        <dbReference type="Pfam" id="PF00248"/>
    </source>
</evidence>
<gene>
    <name evidence="6" type="ORF">F6X38_13695</name>
</gene>
<evidence type="ECO:0000313" key="6">
    <source>
        <dbReference type="EMBL" id="KAB0679381.1"/>
    </source>
</evidence>
<proteinExistence type="inferred from homology"/>
<dbReference type="InterPro" id="IPR036291">
    <property type="entry name" value="NAD(P)-bd_dom_sf"/>
</dbReference>
<dbReference type="InterPro" id="IPR000683">
    <property type="entry name" value="Gfo/Idh/MocA-like_OxRdtase_N"/>
</dbReference>
<dbReference type="GO" id="GO:0016491">
    <property type="term" value="F:oxidoreductase activity"/>
    <property type="evidence" value="ECO:0007669"/>
    <property type="project" value="UniProtKB-KW"/>
</dbReference>
<dbReference type="SUPFAM" id="SSF51735">
    <property type="entry name" value="NAD(P)-binding Rossmann-fold domains"/>
    <property type="match status" value="1"/>
</dbReference>
<dbReference type="Gene3D" id="3.40.50.720">
    <property type="entry name" value="NAD(P)-binding Rossmann-like Domain"/>
    <property type="match status" value="1"/>
</dbReference>
<dbReference type="EMBL" id="VZDO01000010">
    <property type="protein sequence ID" value="KAB0679381.1"/>
    <property type="molecule type" value="Genomic_DNA"/>
</dbReference>
<dbReference type="Gene3D" id="3.20.20.100">
    <property type="entry name" value="NADP-dependent oxidoreductase domain"/>
    <property type="match status" value="1"/>
</dbReference>
<dbReference type="Gene3D" id="3.30.360.10">
    <property type="entry name" value="Dihydrodipicolinate Reductase, domain 2"/>
    <property type="match status" value="1"/>
</dbReference>
<evidence type="ECO:0000313" key="7">
    <source>
        <dbReference type="Proteomes" id="UP000432089"/>
    </source>
</evidence>
<reference evidence="6 7" key="1">
    <citation type="submission" date="2019-09" db="EMBL/GenBank/DDBJ databases">
        <title>YIM 132180 draft genome.</title>
        <authorList>
            <person name="Zhang K."/>
        </authorList>
    </citation>
    <scope>NUCLEOTIDE SEQUENCE [LARGE SCALE GENOMIC DNA]</scope>
    <source>
        <strain evidence="6 7">YIM 132180</strain>
    </source>
</reference>
<keyword evidence="7" id="KW-1185">Reference proteome</keyword>
<feature type="domain" description="GFO/IDH/MocA-like oxidoreductase" evidence="5">
    <location>
        <begin position="139"/>
        <end position="260"/>
    </location>
</feature>
<evidence type="ECO:0000256" key="2">
    <source>
        <dbReference type="ARBA" id="ARBA00023002"/>
    </source>
</evidence>
<dbReference type="InterPro" id="IPR023210">
    <property type="entry name" value="NADP_OxRdtase_dom"/>
</dbReference>
<name>A0A7V7TWC6_9HYPH</name>
<accession>A0A7V7TWC6</accession>
<dbReference type="Pfam" id="PF22725">
    <property type="entry name" value="GFO_IDH_MocA_C3"/>
    <property type="match status" value="1"/>
</dbReference>
<evidence type="ECO:0000259" key="4">
    <source>
        <dbReference type="Pfam" id="PF01408"/>
    </source>
</evidence>
<dbReference type="InterPro" id="IPR050984">
    <property type="entry name" value="Gfo/Idh/MocA_domain"/>
</dbReference>
<dbReference type="Proteomes" id="UP000432089">
    <property type="component" value="Unassembled WGS sequence"/>
</dbReference>
<dbReference type="SUPFAM" id="SSF51430">
    <property type="entry name" value="NAD(P)-linked oxidoreductase"/>
    <property type="match status" value="1"/>
</dbReference>
<protein>
    <submittedName>
        <fullName evidence="6">Oxidoreductase</fullName>
    </submittedName>
</protein>
<keyword evidence="2" id="KW-0560">Oxidoreductase</keyword>
<dbReference type="InterPro" id="IPR036812">
    <property type="entry name" value="NAD(P)_OxRdtase_dom_sf"/>
</dbReference>
<dbReference type="PANTHER" id="PTHR22604:SF105">
    <property type="entry name" value="TRANS-1,2-DIHYDROBENZENE-1,2-DIOL DEHYDROGENASE"/>
    <property type="match status" value="1"/>
</dbReference>
<dbReference type="Pfam" id="PF00248">
    <property type="entry name" value="Aldo_ket_red"/>
    <property type="match status" value="1"/>
</dbReference>
<evidence type="ECO:0000256" key="1">
    <source>
        <dbReference type="ARBA" id="ARBA00010928"/>
    </source>
</evidence>
<sequence>MSNTASGTGRLAWGILGTGAIAKVFADALPQAANARLVAVGTRGQATPELEQRFPGARIVSGYDALLADPEVEAVYIATPHPSHAMLAIRAAEAGKHVLCEKPFAVNAAEAEAAFAAARRAGTFAGEAFMYRFHPQIEALVELIRAGEIGEVGLVRSTFGFAGSFAESHRLLADEHAGGGILDVGSYAMSMARLVAGAASGKPFADPVKVSGAGRLGTTGADLVAVASLSFADGVVAQLSCSVALNQDNTVEVRGTKGRITLLNPWMAGGKSGEEAVLVVEPNGAEARRISVPHGQNTYAREIEAVGEAVRAGATEYRAPGMSQADTLGNLRALDAWRASIGQSYSFERVESARPPLAGRPVRFERTGTIPTRAMPGVEHPVSAVALGLASFTSATQAFAVMDAYFEAGGALFDTSAHYGANGLADRHLGAWIDSRGVRKEVSLIAKGAHTPLCYPDVIGRQLGQSLERLKTDHTEIYMMHRDNEDVPVSEFVDAIASEIRAGRVGAYGFSNWTLPRFDAARAYARDKGLPLPTALSNNYSLAEMLEPVWAGCISVSDDASKRWLADGSVGVYAWSSQARGFFTDRSGPDKTGDRELVASWYNDRNFERKRRAEEFGRRLGRSATQVAVAYCLHQPFPVVPLIGPLAVGELDDSLGALAIELTPEDVRWLEA</sequence>
<comment type="similarity">
    <text evidence="1">Belongs to the Gfo/Idh/MocA family.</text>
</comment>
<dbReference type="CDD" id="cd19082">
    <property type="entry name" value="AKR_AKR10A1_2"/>
    <property type="match status" value="1"/>
</dbReference>
<feature type="domain" description="NADP-dependent oxidoreductase" evidence="3">
    <location>
        <begin position="387"/>
        <end position="670"/>
    </location>
</feature>
<dbReference type="SUPFAM" id="SSF55347">
    <property type="entry name" value="Glyceraldehyde-3-phosphate dehydrogenase-like, C-terminal domain"/>
    <property type="match status" value="1"/>
</dbReference>
<organism evidence="6 7">
    <name type="scientific">Plantimonas leprariae</name>
    <dbReference type="NCBI Taxonomy" id="2615207"/>
    <lineage>
        <taxon>Bacteria</taxon>
        <taxon>Pseudomonadati</taxon>
        <taxon>Pseudomonadota</taxon>
        <taxon>Alphaproteobacteria</taxon>
        <taxon>Hyphomicrobiales</taxon>
        <taxon>Aurantimonadaceae</taxon>
        <taxon>Plantimonas</taxon>
    </lineage>
</organism>
<dbReference type="RefSeq" id="WP_150970438.1">
    <property type="nucleotide sequence ID" value="NZ_VZDO01000010.1"/>
</dbReference>